<dbReference type="GO" id="GO:0046583">
    <property type="term" value="F:monoatomic cation efflux transmembrane transporter activity"/>
    <property type="evidence" value="ECO:0007669"/>
    <property type="project" value="TreeGrafter"/>
</dbReference>
<feature type="region of interest" description="Disordered" evidence="1">
    <location>
        <begin position="221"/>
        <end position="243"/>
    </location>
</feature>
<evidence type="ECO:0000313" key="3">
    <source>
        <dbReference type="EMBL" id="EFA82340.1"/>
    </source>
</evidence>
<keyword evidence="4" id="KW-1185">Reference proteome</keyword>
<feature type="compositionally biased region" description="Low complexity" evidence="1">
    <location>
        <begin position="228"/>
        <end position="237"/>
    </location>
</feature>
<dbReference type="GeneID" id="31360252"/>
<feature type="compositionally biased region" description="Acidic residues" evidence="1">
    <location>
        <begin position="101"/>
        <end position="113"/>
    </location>
</feature>
<dbReference type="EMBL" id="ADBJ01000020">
    <property type="protein sequence ID" value="EFA82340.1"/>
    <property type="molecule type" value="Genomic_DNA"/>
</dbReference>
<dbReference type="GO" id="GO:0005886">
    <property type="term" value="C:plasma membrane"/>
    <property type="evidence" value="ECO:0007669"/>
    <property type="project" value="TreeGrafter"/>
</dbReference>
<dbReference type="PANTHER" id="PTHR37955">
    <property type="entry name" value="TELLURITE RESISTANCE PROTEIN TEHA"/>
    <property type="match status" value="1"/>
</dbReference>
<feature type="transmembrane region" description="Helical" evidence="2">
    <location>
        <begin position="359"/>
        <end position="381"/>
    </location>
</feature>
<dbReference type="AlphaFoldDB" id="D3B8H2"/>
<reference evidence="3 4" key="1">
    <citation type="journal article" date="2011" name="Genome Res.">
        <title>Phylogeny-wide analysis of social amoeba genomes highlights ancient origins for complex intercellular communication.</title>
        <authorList>
            <person name="Heidel A.J."/>
            <person name="Lawal H.M."/>
            <person name="Felder M."/>
            <person name="Schilde C."/>
            <person name="Helps N.R."/>
            <person name="Tunggal B."/>
            <person name="Rivero F."/>
            <person name="John U."/>
            <person name="Schleicher M."/>
            <person name="Eichinger L."/>
            <person name="Platzer M."/>
            <person name="Noegel A.A."/>
            <person name="Schaap P."/>
            <person name="Gloeckner G."/>
        </authorList>
    </citation>
    <scope>NUCLEOTIDE SEQUENCE [LARGE SCALE GENOMIC DNA]</scope>
    <source>
        <strain evidence="4">ATCC 26659 / Pp 5 / PN500</strain>
    </source>
</reference>
<protein>
    <submittedName>
        <fullName evidence="3">Uncharacterized protein</fullName>
    </submittedName>
</protein>
<accession>D3B8H2</accession>
<evidence type="ECO:0000256" key="1">
    <source>
        <dbReference type="SAM" id="MobiDB-lite"/>
    </source>
</evidence>
<evidence type="ECO:0000313" key="4">
    <source>
        <dbReference type="Proteomes" id="UP000001396"/>
    </source>
</evidence>
<dbReference type="InParanoid" id="D3B8H2"/>
<dbReference type="InterPro" id="IPR052951">
    <property type="entry name" value="Tellurite_res_ion_channel"/>
</dbReference>
<name>D3B8H2_HETP5</name>
<comment type="caution">
    <text evidence="3">The sequence shown here is derived from an EMBL/GenBank/DDBJ whole genome shotgun (WGS) entry which is preliminary data.</text>
</comment>
<dbReference type="RefSeq" id="XP_020434457.1">
    <property type="nucleotide sequence ID" value="XM_020575662.1"/>
</dbReference>
<proteinExistence type="predicted"/>
<keyword evidence="2" id="KW-0472">Membrane</keyword>
<feature type="compositionally biased region" description="Low complexity" evidence="1">
    <location>
        <begin position="88"/>
        <end position="98"/>
    </location>
</feature>
<sequence>MRRSSLSVVSNKISPYLESIKSKRSNSFSYAKLDNTFCEIQNQLEDEEDEIELSPKPYINMLSGLNKNIDSNNNIDKESKHSDEMNRDNNNNNNNMKMNENDDDESLESDDDNECTSEAIFKKGDFLLKSVENTPIPPRNGKMDSRLAKILMDKNLRSSLKDKALISDKQKYCEFLWKRYTNYRYIPNTTRYINKIFQYQKQPEIIVSDVPLIAETLEQEFQEPATNSSSSDSSSSSEYSMNPDASPVGLVDRVFHYSKHVPVNLKQYNPSPLEKRRLKTDLGVIHVETLKTIPEDVTVKSGVPPLELISHNYKSVELDVTSLKWTKYIPLVTFAISLATSALAIQWRTMNTLFSTPAWLYKIFVSMSSAILALAMTIEVIKHHSGDLLVYHSNVALPDCRYLY</sequence>
<evidence type="ECO:0000256" key="2">
    <source>
        <dbReference type="SAM" id="Phobius"/>
    </source>
</evidence>
<dbReference type="PANTHER" id="PTHR37955:SF1">
    <property type="entry name" value="DEP DOMAIN-CONTAINING PROTEIN"/>
    <property type="match status" value="1"/>
</dbReference>
<gene>
    <name evidence="3" type="ORF">PPL_04765</name>
</gene>
<feature type="compositionally biased region" description="Basic and acidic residues" evidence="1">
    <location>
        <begin position="75"/>
        <end position="87"/>
    </location>
</feature>
<feature type="region of interest" description="Disordered" evidence="1">
    <location>
        <begin position="64"/>
        <end position="113"/>
    </location>
</feature>
<organism evidence="3 4">
    <name type="scientific">Heterostelium pallidum (strain ATCC 26659 / Pp 5 / PN500)</name>
    <name type="common">Cellular slime mold</name>
    <name type="synonym">Polysphondylium pallidum</name>
    <dbReference type="NCBI Taxonomy" id="670386"/>
    <lineage>
        <taxon>Eukaryota</taxon>
        <taxon>Amoebozoa</taxon>
        <taxon>Evosea</taxon>
        <taxon>Eumycetozoa</taxon>
        <taxon>Dictyostelia</taxon>
        <taxon>Acytosteliales</taxon>
        <taxon>Acytosteliaceae</taxon>
        <taxon>Heterostelium</taxon>
    </lineage>
</organism>
<dbReference type="Proteomes" id="UP000001396">
    <property type="component" value="Unassembled WGS sequence"/>
</dbReference>
<keyword evidence="2" id="KW-1133">Transmembrane helix</keyword>
<feature type="transmembrane region" description="Helical" evidence="2">
    <location>
        <begin position="328"/>
        <end position="347"/>
    </location>
</feature>
<keyword evidence="2" id="KW-0812">Transmembrane</keyword>